<dbReference type="AlphaFoldDB" id="A0A2G9UDY6"/>
<evidence type="ECO:0000259" key="2">
    <source>
        <dbReference type="PROSITE" id="PS51710"/>
    </source>
</evidence>
<dbReference type="PANTHER" id="PTHR11702:SF43">
    <property type="entry name" value="GTP-BINDING PROTEIN 10"/>
    <property type="match status" value="1"/>
</dbReference>
<dbReference type="Proteomes" id="UP000230423">
    <property type="component" value="Unassembled WGS sequence"/>
</dbReference>
<dbReference type="GO" id="GO:0003924">
    <property type="term" value="F:GTPase activity"/>
    <property type="evidence" value="ECO:0007669"/>
    <property type="project" value="InterPro"/>
</dbReference>
<dbReference type="GO" id="GO:0005739">
    <property type="term" value="C:mitochondrion"/>
    <property type="evidence" value="ECO:0007669"/>
    <property type="project" value="TreeGrafter"/>
</dbReference>
<dbReference type="Gene3D" id="2.70.210.12">
    <property type="entry name" value="GTP1/OBG domain"/>
    <property type="match status" value="1"/>
</dbReference>
<keyword evidence="4" id="KW-1185">Reference proteome</keyword>
<accession>A0A2G9UDY6</accession>
<dbReference type="InterPro" id="IPR027417">
    <property type="entry name" value="P-loop_NTPase"/>
</dbReference>
<feature type="domain" description="OBG-type G" evidence="2">
    <location>
        <begin position="113"/>
        <end position="208"/>
    </location>
</feature>
<dbReference type="SUPFAM" id="SSF52540">
    <property type="entry name" value="P-loop containing nucleoside triphosphate hydrolases"/>
    <property type="match status" value="1"/>
</dbReference>
<dbReference type="InterPro" id="IPR031167">
    <property type="entry name" value="G_OBG"/>
</dbReference>
<keyword evidence="1" id="KW-0547">Nucleotide-binding</keyword>
<dbReference type="PANTHER" id="PTHR11702">
    <property type="entry name" value="DEVELOPMENTALLY REGULATED GTP-BINDING PROTEIN-RELATED"/>
    <property type="match status" value="1"/>
</dbReference>
<gene>
    <name evidence="3" type="ORF">TELCIR_09763</name>
</gene>
<dbReference type="EMBL" id="KZ347094">
    <property type="protein sequence ID" value="PIO68449.1"/>
    <property type="molecule type" value="Genomic_DNA"/>
</dbReference>
<dbReference type="InterPro" id="IPR036726">
    <property type="entry name" value="GTP1_OBG_dom_sf"/>
</dbReference>
<dbReference type="GO" id="GO:0005525">
    <property type="term" value="F:GTP binding"/>
    <property type="evidence" value="ECO:0007669"/>
    <property type="project" value="InterPro"/>
</dbReference>
<organism evidence="3 4">
    <name type="scientific">Teladorsagia circumcincta</name>
    <name type="common">Brown stomach worm</name>
    <name type="synonym">Ostertagia circumcincta</name>
    <dbReference type="NCBI Taxonomy" id="45464"/>
    <lineage>
        <taxon>Eukaryota</taxon>
        <taxon>Metazoa</taxon>
        <taxon>Ecdysozoa</taxon>
        <taxon>Nematoda</taxon>
        <taxon>Chromadorea</taxon>
        <taxon>Rhabditida</taxon>
        <taxon>Rhabditina</taxon>
        <taxon>Rhabditomorpha</taxon>
        <taxon>Strongyloidea</taxon>
        <taxon>Trichostrongylidae</taxon>
        <taxon>Teladorsagia</taxon>
    </lineage>
</organism>
<dbReference type="Gene3D" id="3.40.50.300">
    <property type="entry name" value="P-loop containing nucleotide triphosphate hydrolases"/>
    <property type="match status" value="1"/>
</dbReference>
<dbReference type="InterPro" id="IPR045086">
    <property type="entry name" value="OBG_GTPase"/>
</dbReference>
<reference evidence="3 4" key="1">
    <citation type="submission" date="2015-09" db="EMBL/GenBank/DDBJ databases">
        <title>Draft genome of the parasitic nematode Teladorsagia circumcincta isolate WARC Sus (inbred).</title>
        <authorList>
            <person name="Mitreva M."/>
        </authorList>
    </citation>
    <scope>NUCLEOTIDE SEQUENCE [LARGE SCALE GENOMIC DNA]</scope>
    <source>
        <strain evidence="3 4">S</strain>
    </source>
</reference>
<dbReference type="Pfam" id="PF01926">
    <property type="entry name" value="MMR_HSR1"/>
    <property type="match status" value="1"/>
</dbReference>
<dbReference type="PRINTS" id="PR00326">
    <property type="entry name" value="GTP1OBG"/>
</dbReference>
<dbReference type="InterPro" id="IPR006073">
    <property type="entry name" value="GTP-bd"/>
</dbReference>
<protein>
    <submittedName>
        <fullName evidence="3">Obg family GTPase CgtA</fullName>
    </submittedName>
</protein>
<evidence type="ECO:0000313" key="3">
    <source>
        <dbReference type="EMBL" id="PIO68449.1"/>
    </source>
</evidence>
<evidence type="ECO:0000313" key="4">
    <source>
        <dbReference type="Proteomes" id="UP000230423"/>
    </source>
</evidence>
<name>A0A2G9UDY6_TELCI</name>
<evidence type="ECO:0000256" key="1">
    <source>
        <dbReference type="ARBA" id="ARBA00022741"/>
    </source>
</evidence>
<dbReference type="OrthoDB" id="10255148at2759"/>
<dbReference type="SUPFAM" id="SSF82051">
    <property type="entry name" value="Obg GTP-binding protein N-terminal domain"/>
    <property type="match status" value="1"/>
</dbReference>
<proteinExistence type="predicted"/>
<sequence>MADEEMLSQVYVPFEKSCRCMRYSPLIRATIKEVQNLIKHDLGVVEQDKYLFLDVPVGVEAVDEDRNVLLARCNKPFYTYLIARGGCGGDARNNFKGERGEQLNVSLHLKLRPNVGLVGFPNAGKSTLMKAFVPRKSIKIAPYPFTTTKPQVAFWTVDKGKKELENDFTLSFADLPGLIEGASQNRGKGYKFLKHLEYSDILLLVVDCMGFQLSNNLNEPFSRSVESLAGGAAAARTEPEKLVEKMSGMDWPRHVPEHYRPAMPLIFDYVLPVSAKLGDVEEVKKALVQCLPTSPPYVPTDSHNAEVDIRTYLERSKWQNESSKRRNGLYAAMENNLRSTEFFICKGYSQ</sequence>
<dbReference type="PROSITE" id="PS51710">
    <property type="entry name" value="G_OBG"/>
    <property type="match status" value="1"/>
</dbReference>